<dbReference type="InterPro" id="IPR036388">
    <property type="entry name" value="WH-like_DNA-bd_sf"/>
</dbReference>
<evidence type="ECO:0000313" key="2">
    <source>
        <dbReference type="EMBL" id="GCA67363.1"/>
    </source>
</evidence>
<feature type="domain" description="HTH marR-type" evidence="1">
    <location>
        <begin position="1"/>
        <end position="139"/>
    </location>
</feature>
<dbReference type="GO" id="GO:0003700">
    <property type="term" value="F:DNA-binding transcription factor activity"/>
    <property type="evidence" value="ECO:0007669"/>
    <property type="project" value="InterPro"/>
</dbReference>
<protein>
    <recommendedName>
        <fullName evidence="1">HTH marR-type domain-containing protein</fullName>
    </recommendedName>
</protein>
<keyword evidence="3" id="KW-1185">Reference proteome</keyword>
<comment type="caution">
    <text evidence="2">The sequence shown here is derived from an EMBL/GenBank/DDBJ whole genome shotgun (WGS) entry which is preliminary data.</text>
</comment>
<dbReference type="Proteomes" id="UP000265643">
    <property type="component" value="Unassembled WGS sequence"/>
</dbReference>
<evidence type="ECO:0000313" key="3">
    <source>
        <dbReference type="Proteomes" id="UP000265643"/>
    </source>
</evidence>
<accession>A0A391PCG5</accession>
<dbReference type="SMART" id="SM00347">
    <property type="entry name" value="HTH_MARR"/>
    <property type="match status" value="1"/>
</dbReference>
<dbReference type="InterPro" id="IPR000835">
    <property type="entry name" value="HTH_MarR-typ"/>
</dbReference>
<organism evidence="2 3">
    <name type="scientific">Mediterraneibacter butyricigenes</name>
    <dbReference type="NCBI Taxonomy" id="2316025"/>
    <lineage>
        <taxon>Bacteria</taxon>
        <taxon>Bacillati</taxon>
        <taxon>Bacillota</taxon>
        <taxon>Clostridia</taxon>
        <taxon>Lachnospirales</taxon>
        <taxon>Lachnospiraceae</taxon>
        <taxon>Mediterraneibacter</taxon>
    </lineage>
</organism>
<dbReference type="EMBL" id="BHGK01000001">
    <property type="protein sequence ID" value="GCA67363.1"/>
    <property type="molecule type" value="Genomic_DNA"/>
</dbReference>
<proteinExistence type="predicted"/>
<name>A0A391PCG5_9FIRM</name>
<dbReference type="AlphaFoldDB" id="A0A391PCG5"/>
<dbReference type="InterPro" id="IPR036390">
    <property type="entry name" value="WH_DNA-bd_sf"/>
</dbReference>
<dbReference type="SUPFAM" id="SSF46785">
    <property type="entry name" value="Winged helix' DNA-binding domain"/>
    <property type="match status" value="1"/>
</dbReference>
<dbReference type="Pfam" id="PF12802">
    <property type="entry name" value="MarR_2"/>
    <property type="match status" value="1"/>
</dbReference>
<dbReference type="RefSeq" id="WP_117888645.1">
    <property type="nucleotide sequence ID" value="NZ_BHGK01000001.1"/>
</dbReference>
<gene>
    <name evidence="2" type="ORF">KGMB01110_17990</name>
</gene>
<dbReference type="PROSITE" id="PS50995">
    <property type="entry name" value="HTH_MARR_2"/>
    <property type="match status" value="1"/>
</dbReference>
<evidence type="ECO:0000259" key="1">
    <source>
        <dbReference type="PROSITE" id="PS50995"/>
    </source>
</evidence>
<dbReference type="Gene3D" id="1.10.10.10">
    <property type="entry name" value="Winged helix-like DNA-binding domain superfamily/Winged helix DNA-binding domain"/>
    <property type="match status" value="1"/>
</dbReference>
<sequence length="148" mass="16771">MIERFEQLTLGVSRIYKNIQKIKKQSMESFGLKSTHVMCLHYLSLYPDGLSAAELCRKCEENKAGISRILTDLEHRSLIQYLPSSGGKKYRSRAVLTEEGQAQSLQINQRILQAVEAASQGISDSQRAVFYRVLLQIGENLEEFCNGE</sequence>
<reference evidence="3" key="1">
    <citation type="submission" date="2018-09" db="EMBL/GenBank/DDBJ databases">
        <title>Draft Genome Sequence of Mediterraneibacter sp. KCTC 15684.</title>
        <authorList>
            <person name="Kim J.S."/>
            <person name="Han K.I."/>
            <person name="Suh M.K."/>
            <person name="Lee K.C."/>
            <person name="Eom M.K."/>
            <person name="Lee J.H."/>
            <person name="Park S.H."/>
            <person name="Kang S.W."/>
            <person name="Park J.E."/>
            <person name="Oh B.S."/>
            <person name="Yu S.Y."/>
            <person name="Choi S.H."/>
            <person name="Lee D.H."/>
            <person name="Yoon H."/>
            <person name="Kim B."/>
            <person name="Yang S.J."/>
            <person name="Lee J.S."/>
        </authorList>
    </citation>
    <scope>NUCLEOTIDE SEQUENCE [LARGE SCALE GENOMIC DNA]</scope>
    <source>
        <strain evidence="3">KCTC 15684</strain>
    </source>
</reference>